<evidence type="ECO:0000313" key="1">
    <source>
        <dbReference type="EMBL" id="TYP73042.1"/>
    </source>
</evidence>
<comment type="caution">
    <text evidence="1">The sequence shown here is derived from an EMBL/GenBank/DDBJ whole genome shotgun (WGS) entry which is preliminary data.</text>
</comment>
<sequence>MANTIDLKRNLTGIDREPPDLYMSNGATSLLLDLLALSGSDSAIADREKEFIIWLNQRDQSVVGIGTVSFSIDEMPWTVEDFHEHKAFLLSVIDRAANKHRWSELEYVPAEESALRMLKHFRLLIDAFQLEDVDPGEYAEWSSADEGDSRPTIPVDFPKCAVHRIYLSCHGCLLCNQQL</sequence>
<proteinExistence type="predicted"/>
<dbReference type="EMBL" id="VNHS01000007">
    <property type="protein sequence ID" value="TYP73042.1"/>
    <property type="molecule type" value="Genomic_DNA"/>
</dbReference>
<gene>
    <name evidence="1" type="ORF">BCM02_10726</name>
</gene>
<accession>A0A5S5C3H6</accession>
<name>A0A5S5C3H6_9BACL</name>
<keyword evidence="2" id="KW-1185">Reference proteome</keyword>
<organism evidence="1 2">
    <name type="scientific">Paenibacillus methanolicus</name>
    <dbReference type="NCBI Taxonomy" id="582686"/>
    <lineage>
        <taxon>Bacteria</taxon>
        <taxon>Bacillati</taxon>
        <taxon>Bacillota</taxon>
        <taxon>Bacilli</taxon>
        <taxon>Bacillales</taxon>
        <taxon>Paenibacillaceae</taxon>
        <taxon>Paenibacillus</taxon>
    </lineage>
</organism>
<reference evidence="1 2" key="1">
    <citation type="submission" date="2019-07" db="EMBL/GenBank/DDBJ databases">
        <title>Genomic Encyclopedia of Type Strains, Phase III (KMG-III): the genomes of soil and plant-associated and newly described type strains.</title>
        <authorList>
            <person name="Whitman W."/>
        </authorList>
    </citation>
    <scope>NUCLEOTIDE SEQUENCE [LARGE SCALE GENOMIC DNA]</scope>
    <source>
        <strain evidence="1 2">BL24</strain>
    </source>
</reference>
<dbReference type="Proteomes" id="UP000323257">
    <property type="component" value="Unassembled WGS sequence"/>
</dbReference>
<dbReference type="RefSeq" id="WP_148930617.1">
    <property type="nucleotide sequence ID" value="NZ_VNHS01000007.1"/>
</dbReference>
<dbReference type="OrthoDB" id="2606712at2"/>
<protein>
    <submittedName>
        <fullName evidence="1">Uncharacterized protein</fullName>
    </submittedName>
</protein>
<dbReference type="AlphaFoldDB" id="A0A5S5C3H6"/>
<evidence type="ECO:0000313" key="2">
    <source>
        <dbReference type="Proteomes" id="UP000323257"/>
    </source>
</evidence>